<keyword evidence="3" id="KW-0808">Transferase</keyword>
<reference evidence="3 4" key="1">
    <citation type="submission" date="2017-09" db="EMBL/GenBank/DDBJ databases">
        <authorList>
            <person name="Ehlers B."/>
            <person name="Leendertz F.H."/>
        </authorList>
    </citation>
    <scope>NUCLEOTIDE SEQUENCE [LARGE SCALE GENOMIC DNA]</scope>
    <source>
        <strain evidence="3 4">USBA 140</strain>
    </source>
</reference>
<dbReference type="SUPFAM" id="SSF53448">
    <property type="entry name" value="Nucleotide-diphospho-sugar transferases"/>
    <property type="match status" value="1"/>
</dbReference>
<name>A0A286G3N3_9PROT</name>
<organism evidence="3 4">
    <name type="scientific">Caenispirillum bisanense</name>
    <dbReference type="NCBI Taxonomy" id="414052"/>
    <lineage>
        <taxon>Bacteria</taxon>
        <taxon>Pseudomonadati</taxon>
        <taxon>Pseudomonadota</taxon>
        <taxon>Alphaproteobacteria</taxon>
        <taxon>Rhodospirillales</taxon>
        <taxon>Novispirillaceae</taxon>
        <taxon>Caenispirillum</taxon>
    </lineage>
</organism>
<dbReference type="CDD" id="cd04182">
    <property type="entry name" value="GT_2_like_f"/>
    <property type="match status" value="1"/>
</dbReference>
<dbReference type="PANTHER" id="PTHR43777">
    <property type="entry name" value="MOLYBDENUM COFACTOR CYTIDYLYLTRANSFERASE"/>
    <property type="match status" value="1"/>
</dbReference>
<dbReference type="AlphaFoldDB" id="A0A286G3N3"/>
<keyword evidence="3" id="KW-0548">Nucleotidyltransferase</keyword>
<evidence type="ECO:0000313" key="3">
    <source>
        <dbReference type="EMBL" id="SOD90177.1"/>
    </source>
</evidence>
<evidence type="ECO:0000256" key="1">
    <source>
        <dbReference type="ARBA" id="ARBA00022842"/>
    </source>
</evidence>
<evidence type="ECO:0000313" key="4">
    <source>
        <dbReference type="Proteomes" id="UP000219621"/>
    </source>
</evidence>
<proteinExistence type="predicted"/>
<gene>
    <name evidence="3" type="ORF">SAMN05421508_101465</name>
</gene>
<dbReference type="Gene3D" id="3.90.550.10">
    <property type="entry name" value="Spore Coat Polysaccharide Biosynthesis Protein SpsA, Chain A"/>
    <property type="match status" value="1"/>
</dbReference>
<feature type="domain" description="MobA-like NTP transferase" evidence="2">
    <location>
        <begin position="13"/>
        <end position="169"/>
    </location>
</feature>
<dbReference type="Proteomes" id="UP000219621">
    <property type="component" value="Unassembled WGS sequence"/>
</dbReference>
<sequence>MPPSSPHRTAVAGLIPAAGRSSRMGRDKLTTEVAGRAMLRTVAEALLAGGCDPLVIVCRGPTDARRAALAGLPVALVDAPRPEDGMGASLAAGAAALPADAVGVAVCPGDMPLLTADDVARLLAAFDGTGVAAAAHDGCRGHPVVFPARLIPALRGLTGDQGARPVLAAEPVTLVAVGRGCLVDVDTPADLAALPGREG</sequence>
<dbReference type="OrthoDB" id="9779263at2"/>
<dbReference type="GO" id="GO:0016779">
    <property type="term" value="F:nucleotidyltransferase activity"/>
    <property type="evidence" value="ECO:0007669"/>
    <property type="project" value="UniProtKB-KW"/>
</dbReference>
<dbReference type="InterPro" id="IPR029044">
    <property type="entry name" value="Nucleotide-diphossugar_trans"/>
</dbReference>
<dbReference type="InterPro" id="IPR025877">
    <property type="entry name" value="MobA-like_NTP_Trfase"/>
</dbReference>
<keyword evidence="4" id="KW-1185">Reference proteome</keyword>
<dbReference type="PANTHER" id="PTHR43777:SF1">
    <property type="entry name" value="MOLYBDENUM COFACTOR CYTIDYLYLTRANSFERASE"/>
    <property type="match status" value="1"/>
</dbReference>
<accession>A0A286G3N3</accession>
<evidence type="ECO:0000259" key="2">
    <source>
        <dbReference type="Pfam" id="PF12804"/>
    </source>
</evidence>
<dbReference type="RefSeq" id="WP_097277350.1">
    <property type="nucleotide sequence ID" value="NZ_OCNJ01000001.1"/>
</dbReference>
<keyword evidence="1" id="KW-0460">Magnesium</keyword>
<dbReference type="EMBL" id="OCNJ01000001">
    <property type="protein sequence ID" value="SOD90177.1"/>
    <property type="molecule type" value="Genomic_DNA"/>
</dbReference>
<dbReference type="Pfam" id="PF12804">
    <property type="entry name" value="NTP_transf_3"/>
    <property type="match status" value="1"/>
</dbReference>
<protein>
    <submittedName>
        <fullName evidence="3">Molybdenum cofactor cytidylyltransferase</fullName>
    </submittedName>
</protein>